<dbReference type="Proteomes" id="UP000229897">
    <property type="component" value="Chromosome"/>
</dbReference>
<dbReference type="PANTHER" id="PTHR46796">
    <property type="entry name" value="HTH-TYPE TRANSCRIPTIONAL ACTIVATOR RHAS-RELATED"/>
    <property type="match status" value="1"/>
</dbReference>
<dbReference type="PROSITE" id="PS00041">
    <property type="entry name" value="HTH_ARAC_FAMILY_1"/>
    <property type="match status" value="1"/>
</dbReference>
<sequence length="300" mass="32972">MIKSTEDLRRWFLQSGVASPLDLCIGPLPRSKAALGRWPSGHAEHVVRSMSPHPGSYRLSLMLSPMEARIWAGNKPVWGGMIAANRFRISPPGEGGQWTQMSACDIVNIFIPVDLVDHLGGLRDDATSNKLVANVFVQDRIVLDLVHKMLNTAAMAGQLAQEACDGLITVLVCYLLEHYSQPNSLPERSGLGGSRLRSVLRHIAQSSAEPVSNAELAALCGMSEAHFSREFRRAVGLPPHQYMMKLRLERACAALLAEQARVLDIAQECGFTNASHFSRAFSSQYGMSPTIFRQQHRTAT</sequence>
<dbReference type="EMBL" id="CP024608">
    <property type="protein sequence ID" value="ATQ77186.1"/>
    <property type="molecule type" value="Genomic_DNA"/>
</dbReference>
<reference evidence="5" key="1">
    <citation type="submission" date="2017-10" db="EMBL/GenBank/DDBJ databases">
        <title>Massilia psychrophilum sp. nov., a novel purple-pigmented bacterium isolated from Tianshan glacier, Xinjiang Municipality, China.</title>
        <authorList>
            <person name="Wang H."/>
        </authorList>
    </citation>
    <scope>NUCLEOTIDE SEQUENCE [LARGE SCALE GENOMIC DNA]</scope>
    <source>
        <strain evidence="5">B2</strain>
    </source>
</reference>
<dbReference type="InterPro" id="IPR018062">
    <property type="entry name" value="HTH_AraC-typ_CS"/>
</dbReference>
<dbReference type="SMART" id="SM00342">
    <property type="entry name" value="HTH_ARAC"/>
    <property type="match status" value="1"/>
</dbReference>
<evidence type="ECO:0000313" key="5">
    <source>
        <dbReference type="EMBL" id="ATQ77186.1"/>
    </source>
</evidence>
<dbReference type="SUPFAM" id="SSF46689">
    <property type="entry name" value="Homeodomain-like"/>
    <property type="match status" value="2"/>
</dbReference>
<dbReference type="PANTHER" id="PTHR46796:SF6">
    <property type="entry name" value="ARAC SUBFAMILY"/>
    <property type="match status" value="1"/>
</dbReference>
<evidence type="ECO:0000313" key="6">
    <source>
        <dbReference type="Proteomes" id="UP000229897"/>
    </source>
</evidence>
<dbReference type="RefSeq" id="WP_099879132.1">
    <property type="nucleotide sequence ID" value="NZ_CP024608.1"/>
</dbReference>
<dbReference type="InterPro" id="IPR009057">
    <property type="entry name" value="Homeodomain-like_sf"/>
</dbReference>
<evidence type="ECO:0000256" key="3">
    <source>
        <dbReference type="ARBA" id="ARBA00023163"/>
    </source>
</evidence>
<dbReference type="GO" id="GO:0043565">
    <property type="term" value="F:sequence-specific DNA binding"/>
    <property type="evidence" value="ECO:0007669"/>
    <property type="project" value="InterPro"/>
</dbReference>
<gene>
    <name evidence="5" type="ORF">CR152_23695</name>
</gene>
<dbReference type="OrthoDB" id="8584243at2"/>
<dbReference type="Gene3D" id="1.10.10.60">
    <property type="entry name" value="Homeodomain-like"/>
    <property type="match status" value="2"/>
</dbReference>
<dbReference type="GO" id="GO:0003700">
    <property type="term" value="F:DNA-binding transcription factor activity"/>
    <property type="evidence" value="ECO:0007669"/>
    <property type="project" value="InterPro"/>
</dbReference>
<dbReference type="AlphaFoldDB" id="A0A2D2DQC4"/>
<feature type="domain" description="HTH araC/xylS-type" evidence="4">
    <location>
        <begin position="197"/>
        <end position="295"/>
    </location>
</feature>
<keyword evidence="3" id="KW-0804">Transcription</keyword>
<dbReference type="InterPro" id="IPR050204">
    <property type="entry name" value="AraC_XylS_family_regulators"/>
</dbReference>
<proteinExistence type="predicted"/>
<dbReference type="KEGG" id="mass:CR152_23695"/>
<keyword evidence="2" id="KW-0238">DNA-binding</keyword>
<organism evidence="5 6">
    <name type="scientific">Massilia violaceinigra</name>
    <dbReference type="NCBI Taxonomy" id="2045208"/>
    <lineage>
        <taxon>Bacteria</taxon>
        <taxon>Pseudomonadati</taxon>
        <taxon>Pseudomonadota</taxon>
        <taxon>Betaproteobacteria</taxon>
        <taxon>Burkholderiales</taxon>
        <taxon>Oxalobacteraceae</taxon>
        <taxon>Telluria group</taxon>
        <taxon>Massilia</taxon>
    </lineage>
</organism>
<accession>A0A2D2DQC4</accession>
<evidence type="ECO:0000256" key="1">
    <source>
        <dbReference type="ARBA" id="ARBA00023015"/>
    </source>
</evidence>
<dbReference type="InterPro" id="IPR020449">
    <property type="entry name" value="Tscrpt_reg_AraC-type_HTH"/>
</dbReference>
<dbReference type="PRINTS" id="PR00032">
    <property type="entry name" value="HTHARAC"/>
</dbReference>
<dbReference type="InterPro" id="IPR018060">
    <property type="entry name" value="HTH_AraC"/>
</dbReference>
<keyword evidence="1" id="KW-0805">Transcription regulation</keyword>
<dbReference type="PROSITE" id="PS01124">
    <property type="entry name" value="HTH_ARAC_FAMILY_2"/>
    <property type="match status" value="1"/>
</dbReference>
<protein>
    <submittedName>
        <fullName evidence="5">AraC family transcriptional regulator</fullName>
    </submittedName>
</protein>
<evidence type="ECO:0000256" key="2">
    <source>
        <dbReference type="ARBA" id="ARBA00023125"/>
    </source>
</evidence>
<dbReference type="Pfam" id="PF12833">
    <property type="entry name" value="HTH_18"/>
    <property type="match status" value="1"/>
</dbReference>
<name>A0A2D2DQC4_9BURK</name>
<keyword evidence="6" id="KW-1185">Reference proteome</keyword>
<evidence type="ECO:0000259" key="4">
    <source>
        <dbReference type="PROSITE" id="PS01124"/>
    </source>
</evidence>